<organism evidence="1 2">
    <name type="scientific">Pelomonas dachongensis</name>
    <dbReference type="NCBI Taxonomy" id="3299029"/>
    <lineage>
        <taxon>Bacteria</taxon>
        <taxon>Pseudomonadati</taxon>
        <taxon>Pseudomonadota</taxon>
        <taxon>Betaproteobacteria</taxon>
        <taxon>Burkholderiales</taxon>
        <taxon>Sphaerotilaceae</taxon>
        <taxon>Roseateles</taxon>
    </lineage>
</organism>
<keyword evidence="2" id="KW-1185">Reference proteome</keyword>
<accession>A0ABW7EJC9</accession>
<reference evidence="1 2" key="1">
    <citation type="submission" date="2024-09" db="EMBL/GenBank/DDBJ databases">
        <title>Novel species of the genus Pelomonas and Roseateles isolated from streams.</title>
        <authorList>
            <person name="Lu H."/>
        </authorList>
    </citation>
    <scope>NUCLEOTIDE SEQUENCE [LARGE SCALE GENOMIC DNA]</scope>
    <source>
        <strain evidence="1 2">DC23W</strain>
    </source>
</reference>
<evidence type="ECO:0000313" key="1">
    <source>
        <dbReference type="EMBL" id="MFG6412415.1"/>
    </source>
</evidence>
<gene>
    <name evidence="1" type="ORF">ACG02S_00735</name>
</gene>
<dbReference type="EMBL" id="JBIGHY010000001">
    <property type="protein sequence ID" value="MFG6412415.1"/>
    <property type="molecule type" value="Genomic_DNA"/>
</dbReference>
<dbReference type="RefSeq" id="WP_394468522.1">
    <property type="nucleotide sequence ID" value="NZ_JBIGHY010000001.1"/>
</dbReference>
<evidence type="ECO:0000313" key="2">
    <source>
        <dbReference type="Proteomes" id="UP001606300"/>
    </source>
</evidence>
<protein>
    <submittedName>
        <fullName evidence="1">Uncharacterized protein</fullName>
    </submittedName>
</protein>
<comment type="caution">
    <text evidence="1">The sequence shown here is derived from an EMBL/GenBank/DDBJ whole genome shotgun (WGS) entry which is preliminary data.</text>
</comment>
<sequence length="111" mass="11340">MINAVQPVASTAAVTSTEAVAPVRRVDAQPAAVVVNVSPAGSRAAGDWAKTITGAVHAGADTNQDGTVSDQEQQTEAALLTLRKAMLQGGAQLDEARQAYEAIASLADVQR</sequence>
<proteinExistence type="predicted"/>
<name>A0ABW7EJC9_9BURK</name>
<dbReference type="Proteomes" id="UP001606300">
    <property type="component" value="Unassembled WGS sequence"/>
</dbReference>